<dbReference type="SUPFAM" id="SSF144052">
    <property type="entry name" value="Thermophilic metalloprotease-like"/>
    <property type="match status" value="1"/>
</dbReference>
<dbReference type="Proteomes" id="UP000534783">
    <property type="component" value="Unassembled WGS sequence"/>
</dbReference>
<sequence length="339" mass="37357">MTDSSLRDRAQSNLRDTLTLALECAPGAPALLVFDEQSGLSRLLAEAYRAALPNAAVLNFDRVTAKEILSAVDLLPPKGLVVLVQSTSFRLNEFRFRVELFNRGLKVVEHPHLGRIPEAEFATYLDALAYDRAYYRSVGPALKERIDRAARIAVICEGTELIYDSPFEAAKLNIGDYRGMKNVGGQFPIGEVFTEPKEVRRVNGALKIFAFGDADFTVHAPGRPFTAAIEGGVLVAAPDAPKEFHAVLDQIRAEEREVWVRELGFGLNRALTRERRLTDIGAYERMLGIHLSLGAKHSLYTKPGFPKSGKFHVDVFAAVARVEIDGEKVFEGGGYLIGQ</sequence>
<proteinExistence type="predicted"/>
<evidence type="ECO:0000313" key="1">
    <source>
        <dbReference type="EMBL" id="NKE71846.1"/>
    </source>
</evidence>
<gene>
    <name evidence="1" type="ORF">MNODULE_13945</name>
</gene>
<keyword evidence="2" id="KW-1185">Reference proteome</keyword>
<comment type="caution">
    <text evidence="1">The sequence shown here is derived from an EMBL/GenBank/DDBJ whole genome shotgun (WGS) entry which is preliminary data.</text>
</comment>
<protein>
    <submittedName>
        <fullName evidence="1">Uncharacterized protein</fullName>
    </submittedName>
</protein>
<name>A0A7X6IBJ7_9BACT</name>
<organism evidence="1 2">
    <name type="scientific">Candidatus Manganitrophus noduliformans</name>
    <dbReference type="NCBI Taxonomy" id="2606439"/>
    <lineage>
        <taxon>Bacteria</taxon>
        <taxon>Pseudomonadati</taxon>
        <taxon>Nitrospirota</taxon>
        <taxon>Nitrospiria</taxon>
        <taxon>Candidatus Troglogloeales</taxon>
        <taxon>Candidatus Manganitrophaceae</taxon>
        <taxon>Candidatus Manganitrophus</taxon>
    </lineage>
</organism>
<reference evidence="1 2" key="1">
    <citation type="journal article" date="2020" name="Nature">
        <title>Bacterial chemolithoautotrophy via manganese oxidation.</title>
        <authorList>
            <person name="Yu H."/>
            <person name="Leadbetter J.R."/>
        </authorList>
    </citation>
    <scope>NUCLEOTIDE SEQUENCE [LARGE SCALE GENOMIC DNA]</scope>
    <source>
        <strain evidence="1 2">Mn-1</strain>
    </source>
</reference>
<dbReference type="EMBL" id="VTOW01000002">
    <property type="protein sequence ID" value="NKE71846.1"/>
    <property type="molecule type" value="Genomic_DNA"/>
</dbReference>
<dbReference type="RefSeq" id="WP_168060846.1">
    <property type="nucleotide sequence ID" value="NZ_VTOW01000002.1"/>
</dbReference>
<accession>A0A7X6IBJ7</accession>
<dbReference type="AlphaFoldDB" id="A0A7X6IBJ7"/>
<evidence type="ECO:0000313" key="2">
    <source>
        <dbReference type="Proteomes" id="UP000534783"/>
    </source>
</evidence>